<name>A0A2R5FFR6_NOSCO</name>
<protein>
    <recommendedName>
        <fullName evidence="1">Transposase IS4-like domain-containing protein</fullName>
    </recommendedName>
</protein>
<gene>
    <name evidence="2" type="ORF">NIES4072_10530</name>
    <name evidence="3" type="ORF">NIES4072_73940</name>
</gene>
<dbReference type="InterPro" id="IPR012337">
    <property type="entry name" value="RNaseH-like_sf"/>
</dbReference>
<reference evidence="2 4" key="1">
    <citation type="submission" date="2017-06" db="EMBL/GenBank/DDBJ databases">
        <title>Genome sequencing of cyanobaciteial culture collection at National Institute for Environmental Studies (NIES).</title>
        <authorList>
            <person name="Hirose Y."/>
            <person name="Shimura Y."/>
            <person name="Fujisawa T."/>
            <person name="Nakamura Y."/>
            <person name="Kawachi M."/>
        </authorList>
    </citation>
    <scope>NUCLEOTIDE SEQUENCE [LARGE SCALE GENOMIC DNA]</scope>
    <source>
        <strain evidence="2 4">NIES-4072</strain>
    </source>
</reference>
<evidence type="ECO:0000313" key="4">
    <source>
        <dbReference type="Proteomes" id="UP000245124"/>
    </source>
</evidence>
<dbReference type="GO" id="GO:0006313">
    <property type="term" value="P:DNA transposition"/>
    <property type="evidence" value="ECO:0007669"/>
    <property type="project" value="InterPro"/>
</dbReference>
<dbReference type="EMBL" id="BDUD01000008">
    <property type="protein sequence ID" value="GBG23682.1"/>
    <property type="molecule type" value="Genomic_DNA"/>
</dbReference>
<evidence type="ECO:0000313" key="3">
    <source>
        <dbReference type="EMBL" id="GBG23682.1"/>
    </source>
</evidence>
<sequence length="395" mass="45228">MLKNKYLKEWAKIVSYHFPDLSLPEVAGLATWSFGIVMTGSSSLTRVSEFIGRLNQENTNAVRQRLKEWYQEADAKTGKKRTAIDVTKCFAPLLQWILSMWNSEEKWLPLAVDSTNIGQHFTVLSVHVLYRGCGIPVAWKIVKGTEKGAWKPHWQQLFQSLKDVVPPEMQVVVSADRGLYADWLFDAICALNWHPFLRINYTGTYQIRGETEWQFLDKLVQKTGTSWSGIVTCFKTNPLNCTILARWDEGYKDPWLIVTDLLPQQGDALWYSLRSWIECSYRDIKSDGWQWHKTRLREPNRAERVWLAMAVATLWTITIGTDIEPHYLNNLSKELSPNHLDKKQDIPKKTVCKISCFLQGLIHILADLLNGKAISLTGLFPQPYHSTSAAAANTS</sequence>
<evidence type="ECO:0000259" key="1">
    <source>
        <dbReference type="Pfam" id="PF01609"/>
    </source>
</evidence>
<keyword evidence="4" id="KW-1185">Reference proteome</keyword>
<dbReference type="Pfam" id="PF01609">
    <property type="entry name" value="DDE_Tnp_1"/>
    <property type="match status" value="1"/>
</dbReference>
<dbReference type="InterPro" id="IPR002559">
    <property type="entry name" value="Transposase_11"/>
</dbReference>
<dbReference type="EMBL" id="BDUD01000001">
    <property type="protein sequence ID" value="GBG17397.1"/>
    <property type="molecule type" value="Genomic_DNA"/>
</dbReference>
<dbReference type="RefSeq" id="WP_109007604.1">
    <property type="nucleotide sequence ID" value="NZ_BDUD01000001.1"/>
</dbReference>
<dbReference type="SUPFAM" id="SSF53098">
    <property type="entry name" value="Ribonuclease H-like"/>
    <property type="match status" value="1"/>
</dbReference>
<organism evidence="2 4">
    <name type="scientific">Nostoc commune NIES-4072</name>
    <dbReference type="NCBI Taxonomy" id="2005467"/>
    <lineage>
        <taxon>Bacteria</taxon>
        <taxon>Bacillati</taxon>
        <taxon>Cyanobacteriota</taxon>
        <taxon>Cyanophyceae</taxon>
        <taxon>Nostocales</taxon>
        <taxon>Nostocaceae</taxon>
        <taxon>Nostoc</taxon>
    </lineage>
</organism>
<dbReference type="Proteomes" id="UP000245124">
    <property type="component" value="Unassembled WGS sequence"/>
</dbReference>
<feature type="domain" description="Transposase IS4-like" evidence="1">
    <location>
        <begin position="112"/>
        <end position="314"/>
    </location>
</feature>
<dbReference type="OrthoDB" id="152114at2"/>
<accession>A0A2R5FFR6</accession>
<comment type="caution">
    <text evidence="2">The sequence shown here is derived from an EMBL/GenBank/DDBJ whole genome shotgun (WGS) entry which is preliminary data.</text>
</comment>
<dbReference type="GO" id="GO:0004803">
    <property type="term" value="F:transposase activity"/>
    <property type="evidence" value="ECO:0007669"/>
    <property type="project" value="InterPro"/>
</dbReference>
<proteinExistence type="predicted"/>
<dbReference type="GO" id="GO:0003677">
    <property type="term" value="F:DNA binding"/>
    <property type="evidence" value="ECO:0007669"/>
    <property type="project" value="InterPro"/>
</dbReference>
<dbReference type="AlphaFoldDB" id="A0A2R5FFR6"/>
<evidence type="ECO:0000313" key="2">
    <source>
        <dbReference type="EMBL" id="GBG17397.1"/>
    </source>
</evidence>